<evidence type="ECO:0000256" key="2">
    <source>
        <dbReference type="SAM" id="MobiDB-lite"/>
    </source>
</evidence>
<dbReference type="STRING" id="1810919.A0A3D8QFG1"/>
<dbReference type="GeneID" id="38121218"/>
<comment type="caution">
    <text evidence="3">The sequence shown here is derived from an EMBL/GenBank/DDBJ whole genome shotgun (WGS) entry which is preliminary data.</text>
</comment>
<dbReference type="OrthoDB" id="247013at2759"/>
<protein>
    <submittedName>
        <fullName evidence="3">Uncharacterized protein</fullName>
    </submittedName>
</protein>
<comment type="similarity">
    <text evidence="1">Belongs to the rtf2 family.</text>
</comment>
<dbReference type="PANTHER" id="PTHR12775:SF0">
    <property type="entry name" value="REPLICATION TERMINATION FACTOR 2"/>
    <property type="match status" value="1"/>
</dbReference>
<feature type="region of interest" description="Disordered" evidence="2">
    <location>
        <begin position="307"/>
        <end position="335"/>
    </location>
</feature>
<feature type="compositionally biased region" description="Basic and acidic residues" evidence="2">
    <location>
        <begin position="311"/>
        <end position="321"/>
    </location>
</feature>
<dbReference type="PANTHER" id="PTHR12775">
    <property type="entry name" value="PROTEIN C20ORF43 HOMOLOG"/>
    <property type="match status" value="1"/>
</dbReference>
<evidence type="ECO:0000313" key="3">
    <source>
        <dbReference type="EMBL" id="RDW60390.1"/>
    </source>
</evidence>
<dbReference type="InterPro" id="IPR006735">
    <property type="entry name" value="Rtf2"/>
</dbReference>
<feature type="compositionally biased region" description="Low complexity" evidence="2">
    <location>
        <begin position="230"/>
        <end position="241"/>
    </location>
</feature>
<name>A0A3D8QFG1_9EURO</name>
<dbReference type="InterPro" id="IPR027799">
    <property type="entry name" value="Rtf2_RING-finger"/>
</dbReference>
<dbReference type="SUPFAM" id="SSF57850">
    <property type="entry name" value="RING/U-box"/>
    <property type="match status" value="1"/>
</dbReference>
<dbReference type="CDD" id="cd16653">
    <property type="entry name" value="RING-like_Rtf2"/>
    <property type="match status" value="1"/>
</dbReference>
<dbReference type="EMBL" id="PVWQ01000018">
    <property type="protein sequence ID" value="RDW60390.1"/>
    <property type="molecule type" value="Genomic_DNA"/>
</dbReference>
<dbReference type="GO" id="GO:0006274">
    <property type="term" value="P:DNA replication termination"/>
    <property type="evidence" value="ECO:0007669"/>
    <property type="project" value="TreeGrafter"/>
</dbReference>
<dbReference type="Pfam" id="PF04641">
    <property type="entry name" value="Rtf2"/>
    <property type="match status" value="1"/>
</dbReference>
<feature type="compositionally biased region" description="Basic residues" evidence="2">
    <location>
        <begin position="207"/>
        <end position="220"/>
    </location>
</feature>
<proteinExistence type="inferred from homology"/>
<dbReference type="Proteomes" id="UP000256690">
    <property type="component" value="Unassembled WGS sequence"/>
</dbReference>
<evidence type="ECO:0000313" key="4">
    <source>
        <dbReference type="Proteomes" id="UP000256690"/>
    </source>
</evidence>
<dbReference type="AlphaFoldDB" id="A0A3D8QFG1"/>
<dbReference type="GO" id="GO:0005634">
    <property type="term" value="C:nucleus"/>
    <property type="evidence" value="ECO:0007669"/>
    <property type="project" value="TreeGrafter"/>
</dbReference>
<accession>A0A3D8QFG1</accession>
<feature type="compositionally biased region" description="Polar residues" evidence="2">
    <location>
        <begin position="245"/>
        <end position="266"/>
    </location>
</feature>
<evidence type="ECO:0000256" key="1">
    <source>
        <dbReference type="ARBA" id="ARBA00009885"/>
    </source>
</evidence>
<gene>
    <name evidence="3" type="ORF">DSM5745_10848</name>
</gene>
<reference evidence="3 4" key="1">
    <citation type="journal article" date="2018" name="IMA Fungus">
        <title>IMA Genome-F 9: Draft genome sequence of Annulohypoxylon stygium, Aspergillus mulundensis, Berkeleyomyces basicola (syn. Thielaviopsis basicola), Ceratocystis smalleyi, two Cercospora beticola strains, Coleophoma cylindrospora, Fusarium fracticaudum, Phialophora cf. hyalina, and Morchella septimelata.</title>
        <authorList>
            <person name="Wingfield B.D."/>
            <person name="Bills G.F."/>
            <person name="Dong Y."/>
            <person name="Huang W."/>
            <person name="Nel W.J."/>
            <person name="Swalarsk-Parry B.S."/>
            <person name="Vaghefi N."/>
            <person name="Wilken P.M."/>
            <person name="An Z."/>
            <person name="de Beer Z.W."/>
            <person name="De Vos L."/>
            <person name="Chen L."/>
            <person name="Duong T.A."/>
            <person name="Gao Y."/>
            <person name="Hammerbacher A."/>
            <person name="Kikkert J.R."/>
            <person name="Li Y."/>
            <person name="Li H."/>
            <person name="Li K."/>
            <person name="Li Q."/>
            <person name="Liu X."/>
            <person name="Ma X."/>
            <person name="Naidoo K."/>
            <person name="Pethybridge S.J."/>
            <person name="Sun J."/>
            <person name="Steenkamp E.T."/>
            <person name="van der Nest M.A."/>
            <person name="van Wyk S."/>
            <person name="Wingfield M.J."/>
            <person name="Xiong C."/>
            <person name="Yue Q."/>
            <person name="Zhang X."/>
        </authorList>
    </citation>
    <scope>NUCLEOTIDE SEQUENCE [LARGE SCALE GENOMIC DNA]</scope>
    <source>
        <strain evidence="3 4">DSM 5745</strain>
    </source>
</reference>
<organism evidence="3 4">
    <name type="scientific">Aspergillus mulundensis</name>
    <dbReference type="NCBI Taxonomy" id="1810919"/>
    <lineage>
        <taxon>Eukaryota</taxon>
        <taxon>Fungi</taxon>
        <taxon>Dikarya</taxon>
        <taxon>Ascomycota</taxon>
        <taxon>Pezizomycotina</taxon>
        <taxon>Eurotiomycetes</taxon>
        <taxon>Eurotiomycetidae</taxon>
        <taxon>Eurotiales</taxon>
        <taxon>Aspergillaceae</taxon>
        <taxon>Aspergillus</taxon>
        <taxon>Aspergillus subgen. Nidulantes</taxon>
    </lineage>
</organism>
<dbReference type="RefSeq" id="XP_026598502.1">
    <property type="nucleotide sequence ID" value="XM_026752864.1"/>
</dbReference>
<sequence>MGNDGGSIPTRRELVREAARTPTTAQLKETQRELQTHFWTTCPLSHKPLQRPIVSDCAGNLYNKDAILKILLSGEEIEGISSKADCEEILAGRVKGLRDVVELKFEVDTEREGNATANGNGEGKSEGWICPVTAKQLGPSVKAVYIVPCGHVFTEEAVRQLKQDKCLQCNEPYTEENVIPILPTKEDDKQRLIDRSKRLADQGLTHSLKKAPGSKKRKNKGNGDATTIPSTAAESNAASRESSAKTTISKNPSSAPASRSNTSTPTPSAPNGIKNAATAMLTARVLEEENEKKKRRKLMGASDNINSLFTKDSKDTQHKNTDFMTRGFSLPAARK</sequence>
<feature type="region of interest" description="Disordered" evidence="2">
    <location>
        <begin position="198"/>
        <end position="273"/>
    </location>
</feature>
<keyword evidence="4" id="KW-1185">Reference proteome</keyword>